<protein>
    <recommendedName>
        <fullName evidence="5">Lipoprotein</fullName>
    </recommendedName>
</protein>
<evidence type="ECO:0000256" key="1">
    <source>
        <dbReference type="SAM" id="SignalP"/>
    </source>
</evidence>
<reference evidence="2 4" key="1">
    <citation type="journal article" date="2024" name="Chem. Sci.">
        <title>Discovery of megapolipeptins by genome mining of a Burkholderiales bacteria collection.</title>
        <authorList>
            <person name="Paulo B.S."/>
            <person name="Recchia M.J.J."/>
            <person name="Lee S."/>
            <person name="Fergusson C.H."/>
            <person name="Romanowski S.B."/>
            <person name="Hernandez A."/>
            <person name="Krull N."/>
            <person name="Liu D.Y."/>
            <person name="Cavanagh H."/>
            <person name="Bos A."/>
            <person name="Gray C.A."/>
            <person name="Murphy B.T."/>
            <person name="Linington R.G."/>
            <person name="Eustaquio A.S."/>
        </authorList>
    </citation>
    <scope>NUCLEOTIDE SEQUENCE [LARGE SCALE GENOMIC DNA]</scope>
    <source>
        <strain evidence="2 4">RL17-350-BIC-E</strain>
    </source>
</reference>
<gene>
    <name evidence="2" type="ORF">PQQ73_14190</name>
    <name evidence="3" type="ORF">PQQ73_14210</name>
</gene>
<sequence>MFKNTINLFTYTACILLLAACVSPSNNTSKIVFSPIKRSIDKDIKCSFELKPHDITRPTRGIIEGNSSFLDPSWELYVIDVDTKKLSKTESVWTFEAGKIIKKPNKTEAIDLNLSELQAIVALANSVWASPKGNPSEFATDVAWHIDLVDGSEKRCESGLGKSAGNGGLLTNTIYAIWKSHRKPEQ</sequence>
<accession>A0ABW9EEZ3</accession>
<dbReference type="EMBL" id="JAQQCL010000009">
    <property type="protein sequence ID" value="MFM0717486.1"/>
    <property type="molecule type" value="Genomic_DNA"/>
</dbReference>
<dbReference type="PROSITE" id="PS51257">
    <property type="entry name" value="PROKAR_LIPOPROTEIN"/>
    <property type="match status" value="1"/>
</dbReference>
<evidence type="ECO:0000313" key="4">
    <source>
        <dbReference type="Proteomes" id="UP001629392"/>
    </source>
</evidence>
<evidence type="ECO:0000313" key="3">
    <source>
        <dbReference type="EMBL" id="MFM0717486.1"/>
    </source>
</evidence>
<keyword evidence="1" id="KW-0732">Signal</keyword>
<feature type="signal peptide" evidence="1">
    <location>
        <begin position="1"/>
        <end position="19"/>
    </location>
</feature>
<dbReference type="EMBL" id="JAQQCL010000009">
    <property type="protein sequence ID" value="MFM0717482.1"/>
    <property type="molecule type" value="Genomic_DNA"/>
</dbReference>
<proteinExistence type="predicted"/>
<feature type="chain" id="PRO_5045033884" description="Lipoprotein" evidence="1">
    <location>
        <begin position="20"/>
        <end position="186"/>
    </location>
</feature>
<evidence type="ECO:0008006" key="5">
    <source>
        <dbReference type="Google" id="ProtNLM"/>
    </source>
</evidence>
<organism evidence="2 4">
    <name type="scientific">Paraburkholderia strydomiana</name>
    <dbReference type="NCBI Taxonomy" id="1245417"/>
    <lineage>
        <taxon>Bacteria</taxon>
        <taxon>Pseudomonadati</taxon>
        <taxon>Pseudomonadota</taxon>
        <taxon>Betaproteobacteria</taxon>
        <taxon>Burkholderiales</taxon>
        <taxon>Burkholderiaceae</taxon>
        <taxon>Paraburkholderia</taxon>
    </lineage>
</organism>
<dbReference type="Proteomes" id="UP001629392">
    <property type="component" value="Unassembled WGS sequence"/>
</dbReference>
<name>A0ABW9EEZ3_9BURK</name>
<comment type="caution">
    <text evidence="2">The sequence shown here is derived from an EMBL/GenBank/DDBJ whole genome shotgun (WGS) entry which is preliminary data.</text>
</comment>
<dbReference type="RefSeq" id="WP_408153355.1">
    <property type="nucleotide sequence ID" value="NZ_JAQQCL010000009.1"/>
</dbReference>
<keyword evidence="4" id="KW-1185">Reference proteome</keyword>
<evidence type="ECO:0000313" key="2">
    <source>
        <dbReference type="EMBL" id="MFM0717482.1"/>
    </source>
</evidence>